<evidence type="ECO:0000259" key="7">
    <source>
        <dbReference type="PROSITE" id="PS50109"/>
    </source>
</evidence>
<dbReference type="InterPro" id="IPR004358">
    <property type="entry name" value="Sig_transdc_His_kin-like_C"/>
</dbReference>
<evidence type="ECO:0000313" key="11">
    <source>
        <dbReference type="Proteomes" id="UP000057158"/>
    </source>
</evidence>
<protein>
    <recommendedName>
        <fullName evidence="2">histidine kinase</fullName>
        <ecNumber evidence="2">2.7.13.3</ecNumber>
    </recommendedName>
</protein>
<dbReference type="InterPro" id="IPR005467">
    <property type="entry name" value="His_kinase_dom"/>
</dbReference>
<dbReference type="EMBL" id="CP010802">
    <property type="protein sequence ID" value="ALC16703.1"/>
    <property type="molecule type" value="Genomic_DNA"/>
</dbReference>
<evidence type="ECO:0000256" key="3">
    <source>
        <dbReference type="ARBA" id="ARBA00022553"/>
    </source>
</evidence>
<keyword evidence="3 6" id="KW-0597">Phosphoprotein</keyword>
<dbReference type="Pfam" id="PF02518">
    <property type="entry name" value="HATPase_c"/>
    <property type="match status" value="1"/>
</dbReference>
<dbReference type="Pfam" id="PF01627">
    <property type="entry name" value="Hpt"/>
    <property type="match status" value="1"/>
</dbReference>
<keyword evidence="5 10" id="KW-0418">Kinase</keyword>
<dbReference type="PROSITE" id="PS50894">
    <property type="entry name" value="HPT"/>
    <property type="match status" value="1"/>
</dbReference>
<dbReference type="Gene3D" id="1.20.120.160">
    <property type="entry name" value="HPT domain"/>
    <property type="match status" value="1"/>
</dbReference>
<keyword evidence="4" id="KW-0808">Transferase</keyword>
<dbReference type="SMART" id="SM00387">
    <property type="entry name" value="HATPase_c"/>
    <property type="match status" value="1"/>
</dbReference>
<feature type="domain" description="Histidine kinase" evidence="7">
    <location>
        <begin position="298"/>
        <end position="536"/>
    </location>
</feature>
<keyword evidence="11" id="KW-1185">Reference proteome</keyword>
<dbReference type="PANTHER" id="PTHR43395">
    <property type="entry name" value="SENSOR HISTIDINE KINASE CHEA"/>
    <property type="match status" value="1"/>
</dbReference>
<dbReference type="Gene3D" id="1.10.287.560">
    <property type="entry name" value="Histidine kinase CheA-like, homodimeric domain"/>
    <property type="match status" value="1"/>
</dbReference>
<dbReference type="Gene3D" id="3.30.565.10">
    <property type="entry name" value="Histidine kinase-like ATPase, C-terminal domain"/>
    <property type="match status" value="1"/>
</dbReference>
<dbReference type="InterPro" id="IPR008207">
    <property type="entry name" value="Sig_transdc_His_kin_Hpt_dom"/>
</dbReference>
<dbReference type="InterPro" id="IPR003594">
    <property type="entry name" value="HATPase_dom"/>
</dbReference>
<evidence type="ECO:0000313" key="10">
    <source>
        <dbReference type="EMBL" id="ALC16703.1"/>
    </source>
</evidence>
<evidence type="ECO:0000256" key="5">
    <source>
        <dbReference type="ARBA" id="ARBA00022777"/>
    </source>
</evidence>
<dbReference type="GO" id="GO:0005737">
    <property type="term" value="C:cytoplasm"/>
    <property type="evidence" value="ECO:0007669"/>
    <property type="project" value="InterPro"/>
</dbReference>
<dbReference type="PROSITE" id="PS50109">
    <property type="entry name" value="HIS_KIN"/>
    <property type="match status" value="1"/>
</dbReference>
<evidence type="ECO:0000256" key="2">
    <source>
        <dbReference type="ARBA" id="ARBA00012438"/>
    </source>
</evidence>
<dbReference type="CDD" id="cd00731">
    <property type="entry name" value="CheA_reg"/>
    <property type="match status" value="1"/>
</dbReference>
<dbReference type="InterPro" id="IPR036641">
    <property type="entry name" value="HPT_dom_sf"/>
</dbReference>
<sequence length="679" mass="74109">MAEIPSSRALKDFLGEAEEIIEKLNLDLVGLGDCVDSGDVDPELLNSIFRGAHSLKGISGMFGFDDISELSHHMENLLDSLRLGKLELRPSLLDVLFGSLDILSQLVGAKGGSEDVTVDLSSILARINNELHGDVGTAENPLKKLNIDPAILNVLTEYEEHRLLENLKKKRNLLRVKVTFSLASFDQDLAEITDILKKQGEVISTLPCAGDISDRIAFQLLVGTTITVEKLRTLLNQDGLQIESLFAAPQSPLPEPVAIRETSDGALQEEGAEGGGTSLRSISRTVRVDIDKLDALMNVVGELVLSKGAIVNICDQLRQEGNNKHLAELHKATRTLERRLEELQKGVMEVRMVPVIQLFEKMTRIVRRVASEQNKNVGLDIRGADTELDKLIMEDLADPLMHIIRNAIDHGIETPEERSAAGKSPRGTICLWASQKGNHVVIEVRDDGRGIDGERVRKKALEQGLIQEGAELTRDDIFELLLTPGFSTRDEVSDLSGRGVGMDVVKNNIASMSGMVEMNSEPGEGTVMTITLPITLAIIKALIVRVCSKTYAIPINSVMETLMIEPGSIRTIERREVIELRQSTLPLLRLGNVFDLPDKARKNGRSFVAVIGLAEKKVGFVVDELLGQQDVVIKSLGSTLSFVRGVAGAADLGNQKTILVLDVGGLMSEALRGESSFYV</sequence>
<dbReference type="CDD" id="cd16916">
    <property type="entry name" value="HATPase_CheA-like"/>
    <property type="match status" value="1"/>
</dbReference>
<feature type="domain" description="HPt" evidence="9">
    <location>
        <begin position="2"/>
        <end position="110"/>
    </location>
</feature>
<dbReference type="InterPro" id="IPR037006">
    <property type="entry name" value="CheA-like_homodim_sf"/>
</dbReference>
<dbReference type="GO" id="GO:0000155">
    <property type="term" value="F:phosphorelay sensor kinase activity"/>
    <property type="evidence" value="ECO:0007669"/>
    <property type="project" value="InterPro"/>
</dbReference>
<accession>A0A0M3QFV0</accession>
<dbReference type="InterPro" id="IPR004105">
    <property type="entry name" value="CheA-like_dim"/>
</dbReference>
<dbReference type="EC" id="2.7.13.3" evidence="2"/>
<dbReference type="FunFam" id="3.30.565.10:FF:000016">
    <property type="entry name" value="Chemotaxis protein CheA, putative"/>
    <property type="match status" value="1"/>
</dbReference>
<dbReference type="SMART" id="SM01231">
    <property type="entry name" value="H-kinase_dim"/>
    <property type="match status" value="1"/>
</dbReference>
<evidence type="ECO:0000256" key="6">
    <source>
        <dbReference type="PROSITE-ProRule" id="PRU00110"/>
    </source>
</evidence>
<dbReference type="InterPro" id="IPR051315">
    <property type="entry name" value="Bact_Chemotaxis_CheA"/>
</dbReference>
<dbReference type="SMART" id="SM00073">
    <property type="entry name" value="HPT"/>
    <property type="match status" value="1"/>
</dbReference>
<dbReference type="SMART" id="SM00260">
    <property type="entry name" value="CheW"/>
    <property type="match status" value="1"/>
</dbReference>
<dbReference type="PANTHER" id="PTHR43395:SF1">
    <property type="entry name" value="CHEMOTAXIS PROTEIN CHEA"/>
    <property type="match status" value="1"/>
</dbReference>
<reference evidence="10 11" key="1">
    <citation type="submission" date="2015-07" db="EMBL/GenBank/DDBJ databases">
        <title>Isolation and Genomic Characterization of a Novel Halophilic Metal-Reducing Deltaproteobacterium from the Deep Subsurface.</title>
        <authorList>
            <person name="Badalamenti J.P."/>
            <person name="Summers Z.M."/>
            <person name="Gralnick J.A."/>
            <person name="Bond D.R."/>
        </authorList>
    </citation>
    <scope>NUCLEOTIDE SEQUENCE [LARGE SCALE GENOMIC DNA]</scope>
    <source>
        <strain evidence="10 11">WTL</strain>
    </source>
</reference>
<dbReference type="Gene3D" id="2.30.30.40">
    <property type="entry name" value="SH3 Domains"/>
    <property type="match status" value="1"/>
</dbReference>
<name>A0A0M3QFV0_9BACT</name>
<evidence type="ECO:0000256" key="1">
    <source>
        <dbReference type="ARBA" id="ARBA00000085"/>
    </source>
</evidence>
<dbReference type="Proteomes" id="UP000057158">
    <property type="component" value="Chromosome"/>
</dbReference>
<dbReference type="SUPFAM" id="SSF47384">
    <property type="entry name" value="Homodimeric domain of signal transducing histidine kinase"/>
    <property type="match status" value="1"/>
</dbReference>
<dbReference type="AlphaFoldDB" id="A0A0M3QFV0"/>
<dbReference type="PATRIC" id="fig|1603606.3.peg.2092"/>
<proteinExistence type="predicted"/>
<dbReference type="PROSITE" id="PS50851">
    <property type="entry name" value="CHEW"/>
    <property type="match status" value="1"/>
</dbReference>
<dbReference type="InterPro" id="IPR002545">
    <property type="entry name" value="CheW-lke_dom"/>
</dbReference>
<dbReference type="InterPro" id="IPR036890">
    <property type="entry name" value="HATPase_C_sf"/>
</dbReference>
<feature type="modified residue" description="Phosphohistidine" evidence="6">
    <location>
        <position position="53"/>
    </location>
</feature>
<dbReference type="InterPro" id="IPR036061">
    <property type="entry name" value="CheW-like_dom_sf"/>
</dbReference>
<evidence type="ECO:0000256" key="4">
    <source>
        <dbReference type="ARBA" id="ARBA00022679"/>
    </source>
</evidence>
<feature type="domain" description="CheW-like" evidence="8">
    <location>
        <begin position="538"/>
        <end position="672"/>
    </location>
</feature>
<dbReference type="InterPro" id="IPR036097">
    <property type="entry name" value="HisK_dim/P_sf"/>
</dbReference>
<dbReference type="RefSeq" id="WP_053550777.1">
    <property type="nucleotide sequence ID" value="NZ_CP010802.1"/>
</dbReference>
<gene>
    <name evidence="10" type="primary">cheA40H</name>
    <name evidence="10" type="ORF">DSOUD_1932</name>
</gene>
<dbReference type="KEGG" id="des:DSOUD_1932"/>
<dbReference type="Pfam" id="PF01584">
    <property type="entry name" value="CheW"/>
    <property type="match status" value="1"/>
</dbReference>
<dbReference type="SUPFAM" id="SSF50341">
    <property type="entry name" value="CheW-like"/>
    <property type="match status" value="1"/>
</dbReference>
<dbReference type="CDD" id="cd00088">
    <property type="entry name" value="HPT"/>
    <property type="match status" value="1"/>
</dbReference>
<evidence type="ECO:0000259" key="9">
    <source>
        <dbReference type="PROSITE" id="PS50894"/>
    </source>
</evidence>
<organism evidence="10 11">
    <name type="scientific">Desulfuromonas soudanensis</name>
    <dbReference type="NCBI Taxonomy" id="1603606"/>
    <lineage>
        <taxon>Bacteria</taxon>
        <taxon>Pseudomonadati</taxon>
        <taxon>Thermodesulfobacteriota</taxon>
        <taxon>Desulfuromonadia</taxon>
        <taxon>Desulfuromonadales</taxon>
        <taxon>Desulfuromonadaceae</taxon>
        <taxon>Desulfuromonas</taxon>
    </lineage>
</organism>
<evidence type="ECO:0000259" key="8">
    <source>
        <dbReference type="PROSITE" id="PS50851"/>
    </source>
</evidence>
<comment type="catalytic activity">
    <reaction evidence="1">
        <text>ATP + protein L-histidine = ADP + protein N-phospho-L-histidine.</text>
        <dbReference type="EC" id="2.7.13.3"/>
    </reaction>
</comment>
<dbReference type="OrthoDB" id="9803176at2"/>
<dbReference type="Pfam" id="PF02895">
    <property type="entry name" value="H-kinase_dim"/>
    <property type="match status" value="1"/>
</dbReference>
<dbReference type="SUPFAM" id="SSF47226">
    <property type="entry name" value="Histidine-containing phosphotransfer domain, HPT domain"/>
    <property type="match status" value="1"/>
</dbReference>
<dbReference type="PRINTS" id="PR00344">
    <property type="entry name" value="BCTRLSENSOR"/>
</dbReference>
<dbReference type="SUPFAM" id="SSF55874">
    <property type="entry name" value="ATPase domain of HSP90 chaperone/DNA topoisomerase II/histidine kinase"/>
    <property type="match status" value="1"/>
</dbReference>
<dbReference type="GO" id="GO:0006935">
    <property type="term" value="P:chemotaxis"/>
    <property type="evidence" value="ECO:0007669"/>
    <property type="project" value="InterPro"/>
</dbReference>
<dbReference type="STRING" id="1603606.DSOUD_1932"/>